<evidence type="ECO:0000259" key="10">
    <source>
        <dbReference type="Pfam" id="PF01490"/>
    </source>
</evidence>
<name>A0ABR2HDC2_9EUKA</name>
<comment type="subcellular location">
    <subcellularLocation>
        <location evidence="1">Membrane</location>
        <topology evidence="1">Multi-pass membrane protein</topology>
    </subcellularLocation>
</comment>
<feature type="region of interest" description="Disordered" evidence="8">
    <location>
        <begin position="1"/>
        <end position="64"/>
    </location>
</feature>
<feature type="transmembrane region" description="Helical" evidence="9">
    <location>
        <begin position="331"/>
        <end position="356"/>
    </location>
</feature>
<keyword evidence="5" id="KW-0029">Amino-acid transport</keyword>
<feature type="transmembrane region" description="Helical" evidence="9">
    <location>
        <begin position="217"/>
        <end position="237"/>
    </location>
</feature>
<evidence type="ECO:0000313" key="12">
    <source>
        <dbReference type="Proteomes" id="UP001470230"/>
    </source>
</evidence>
<gene>
    <name evidence="11" type="ORF">M9Y10_024869</name>
</gene>
<feature type="transmembrane region" description="Helical" evidence="9">
    <location>
        <begin position="377"/>
        <end position="395"/>
    </location>
</feature>
<evidence type="ECO:0000256" key="2">
    <source>
        <dbReference type="ARBA" id="ARBA00008066"/>
    </source>
</evidence>
<protein>
    <recommendedName>
        <fullName evidence="10">Amino acid transporter transmembrane domain-containing protein</fullName>
    </recommendedName>
</protein>
<evidence type="ECO:0000256" key="8">
    <source>
        <dbReference type="SAM" id="MobiDB-lite"/>
    </source>
</evidence>
<proteinExistence type="inferred from homology"/>
<feature type="transmembrane region" description="Helical" evidence="9">
    <location>
        <begin position="290"/>
        <end position="311"/>
    </location>
</feature>
<dbReference type="EMBL" id="JAPFFF010000034">
    <property type="protein sequence ID" value="KAK8843795.1"/>
    <property type="molecule type" value="Genomic_DNA"/>
</dbReference>
<evidence type="ECO:0000256" key="4">
    <source>
        <dbReference type="ARBA" id="ARBA00022692"/>
    </source>
</evidence>
<accession>A0ABR2HDC2</accession>
<evidence type="ECO:0000256" key="9">
    <source>
        <dbReference type="SAM" id="Phobius"/>
    </source>
</evidence>
<feature type="transmembrane region" description="Helical" evidence="9">
    <location>
        <begin position="257"/>
        <end position="278"/>
    </location>
</feature>
<feature type="domain" description="Amino acid transporter transmembrane" evidence="10">
    <location>
        <begin position="73"/>
        <end position="457"/>
    </location>
</feature>
<evidence type="ECO:0000256" key="3">
    <source>
        <dbReference type="ARBA" id="ARBA00022448"/>
    </source>
</evidence>
<dbReference type="Pfam" id="PF01490">
    <property type="entry name" value="Aa_trans"/>
    <property type="match status" value="1"/>
</dbReference>
<evidence type="ECO:0000256" key="6">
    <source>
        <dbReference type="ARBA" id="ARBA00022989"/>
    </source>
</evidence>
<feature type="transmembrane region" description="Helical" evidence="9">
    <location>
        <begin position="71"/>
        <end position="92"/>
    </location>
</feature>
<evidence type="ECO:0000256" key="5">
    <source>
        <dbReference type="ARBA" id="ARBA00022970"/>
    </source>
</evidence>
<feature type="transmembrane region" description="Helical" evidence="9">
    <location>
        <begin position="98"/>
        <end position="120"/>
    </location>
</feature>
<evidence type="ECO:0000256" key="7">
    <source>
        <dbReference type="ARBA" id="ARBA00023136"/>
    </source>
</evidence>
<dbReference type="Proteomes" id="UP001470230">
    <property type="component" value="Unassembled WGS sequence"/>
</dbReference>
<feature type="compositionally biased region" description="Basic and acidic residues" evidence="8">
    <location>
        <begin position="40"/>
        <end position="61"/>
    </location>
</feature>
<evidence type="ECO:0000256" key="1">
    <source>
        <dbReference type="ARBA" id="ARBA00004141"/>
    </source>
</evidence>
<sequence>MDDSINDDSDRSVDSLPPKNELPAKEGAKIGPDGLQIETYHIEEESHDELHEESQEEKSEDVSGPVRVKRFATLMNCMNTLLGAGILSLPLAYHHCGIIPSTVMLAIIGALSHVGSVMLMKLAARKKIDAFDQLGTAILGRWGGICISIGTMLYCISCLTTYLLIGFGTIASWFDAGGIKVDDVLWKRVITILVYFFAIPFPLTFPRDIKFLSPFSTLTFIATLFFVIVMIIKAATILPYPPEKKPHVTMASFGMNIFSAISIFGMAFAMPVVILPVMKPYNPNSWKRSLISFWNIFIGFIFYVIPAITGYCLFGDDSKDVILDNFSSKDVLIIIVRAGFFIVVTCSYPAIALSLMESWGGLIFNDSNQQTMVTWKRLILIILTSIIPLVFALFLPRVGPALSIGGAFGGCLVDFFFPAIMWIKMSKKKLYHWQNILCILFAIFGLGSCAISTYCAILDAIDAFTS</sequence>
<organism evidence="11 12">
    <name type="scientific">Tritrichomonas musculus</name>
    <dbReference type="NCBI Taxonomy" id="1915356"/>
    <lineage>
        <taxon>Eukaryota</taxon>
        <taxon>Metamonada</taxon>
        <taxon>Parabasalia</taxon>
        <taxon>Tritrichomonadida</taxon>
        <taxon>Tritrichomonadidae</taxon>
        <taxon>Tritrichomonas</taxon>
    </lineage>
</organism>
<feature type="transmembrane region" description="Helical" evidence="9">
    <location>
        <begin position="141"/>
        <end position="165"/>
    </location>
</feature>
<keyword evidence="7 9" id="KW-0472">Membrane</keyword>
<dbReference type="PANTHER" id="PTHR22950:SF458">
    <property type="entry name" value="SODIUM-COUPLED NEUTRAL AMINO ACID TRANSPORTER 11-RELATED"/>
    <property type="match status" value="1"/>
</dbReference>
<feature type="transmembrane region" description="Helical" evidence="9">
    <location>
        <begin position="435"/>
        <end position="461"/>
    </location>
</feature>
<keyword evidence="12" id="KW-1185">Reference proteome</keyword>
<dbReference type="PANTHER" id="PTHR22950">
    <property type="entry name" value="AMINO ACID TRANSPORTER"/>
    <property type="match status" value="1"/>
</dbReference>
<keyword evidence="4 9" id="KW-0812">Transmembrane</keyword>
<keyword evidence="6 9" id="KW-1133">Transmembrane helix</keyword>
<comment type="similarity">
    <text evidence="2">Belongs to the amino acid/polyamine transporter 2 family.</text>
</comment>
<reference evidence="11 12" key="1">
    <citation type="submission" date="2024-04" db="EMBL/GenBank/DDBJ databases">
        <title>Tritrichomonas musculus Genome.</title>
        <authorList>
            <person name="Alves-Ferreira E."/>
            <person name="Grigg M."/>
            <person name="Lorenzi H."/>
            <person name="Galac M."/>
        </authorList>
    </citation>
    <scope>NUCLEOTIDE SEQUENCE [LARGE SCALE GENOMIC DNA]</scope>
    <source>
        <strain evidence="11 12">EAF2021</strain>
    </source>
</reference>
<keyword evidence="3" id="KW-0813">Transport</keyword>
<dbReference type="InterPro" id="IPR013057">
    <property type="entry name" value="AA_transpt_TM"/>
</dbReference>
<feature type="transmembrane region" description="Helical" evidence="9">
    <location>
        <begin position="185"/>
        <end position="205"/>
    </location>
</feature>
<comment type="caution">
    <text evidence="11">The sequence shown here is derived from an EMBL/GenBank/DDBJ whole genome shotgun (WGS) entry which is preliminary data.</text>
</comment>
<feature type="transmembrane region" description="Helical" evidence="9">
    <location>
        <begin position="401"/>
        <end position="423"/>
    </location>
</feature>
<evidence type="ECO:0000313" key="11">
    <source>
        <dbReference type="EMBL" id="KAK8843795.1"/>
    </source>
</evidence>